<accession>A0A618HGL5</accession>
<dbReference type="EMBL" id="AAGWQQ010000062">
    <property type="protein sequence ID" value="EBS7984138.1"/>
    <property type="molecule type" value="Genomic_DNA"/>
</dbReference>
<feature type="transmembrane region" description="Helical" evidence="5">
    <location>
        <begin position="103"/>
        <end position="124"/>
    </location>
</feature>
<dbReference type="Gene3D" id="1.20.1550.10">
    <property type="entry name" value="DsbB-like"/>
    <property type="match status" value="1"/>
</dbReference>
<keyword evidence="4 5" id="KW-0472">Membrane</keyword>
<comment type="caution">
    <text evidence="6">The sequence shown here is derived from an EMBL/GenBank/DDBJ whole genome shotgun (WGS) entry which is preliminary data.</text>
</comment>
<dbReference type="SUPFAM" id="SSF158442">
    <property type="entry name" value="DsbB-like"/>
    <property type="match status" value="1"/>
</dbReference>
<name>A0A618HGL5_SALER</name>
<feature type="transmembrane region" description="Helical" evidence="5">
    <location>
        <begin position="144"/>
        <end position="162"/>
    </location>
</feature>
<dbReference type="Pfam" id="PF02600">
    <property type="entry name" value="DsbB"/>
    <property type="match status" value="1"/>
</dbReference>
<reference evidence="6" key="1">
    <citation type="submission" date="2018-07" db="EMBL/GenBank/DDBJ databases">
        <authorList>
            <consortium name="PulseNet: The National Subtyping Network for Foodborne Disease Surveillance"/>
            <person name="Tarr C.L."/>
            <person name="Trees E."/>
            <person name="Katz L.S."/>
            <person name="Carleton-Romer H.A."/>
            <person name="Stroika S."/>
            <person name="Kucerova Z."/>
            <person name="Roache K.F."/>
            <person name="Sabol A.L."/>
            <person name="Besser J."/>
            <person name="Gerner-Smidt P."/>
        </authorList>
    </citation>
    <scope>NUCLEOTIDE SEQUENCE</scope>
    <source>
        <strain evidence="6">PNUSAS009482</strain>
        <strain evidence="7">PNUSAS015592</strain>
        <strain evidence="8">PNUSAS023047</strain>
    </source>
</reference>
<protein>
    <submittedName>
        <fullName evidence="6">Disulfide bond formation protein B</fullName>
    </submittedName>
</protein>
<organism evidence="6">
    <name type="scientific">Salmonella enterica</name>
    <name type="common">Salmonella choleraesuis</name>
    <dbReference type="NCBI Taxonomy" id="28901"/>
    <lineage>
        <taxon>Bacteria</taxon>
        <taxon>Pseudomonadati</taxon>
        <taxon>Pseudomonadota</taxon>
        <taxon>Gammaproteobacteria</taxon>
        <taxon>Enterobacterales</taxon>
        <taxon>Enterobacteriaceae</taxon>
        <taxon>Salmonella</taxon>
    </lineage>
</organism>
<dbReference type="EMBL" id="AAGZJS010000039">
    <property type="protein sequence ID" value="EBT6292357.1"/>
    <property type="molecule type" value="Genomic_DNA"/>
</dbReference>
<evidence type="ECO:0000313" key="6">
    <source>
        <dbReference type="EMBL" id="EBO3624683.1"/>
    </source>
</evidence>
<sequence>MVSNIMCIAALLIIIVPVGIACIVLGYCMGDNPCILCWEERIAMILAALTMIFITRYGLQLRYIGTLVLICVYGLWAGFRHSSGHMLKDIGQGFGPAILGVHTYVWVMVIFMCILFSGAIVLLFTKNLTPDLPLSFTWTWFNRLTVLVFLFIVVMNIIQAFTQVGPPPFIGQGDPYRMTFDSSRTKWSMAHWATPSSFSFDAGYYIPRPDFSEVDPIHKVFSPPLSLIREIPLPDIIKGTATGLSYNPQKNIFAIVTSDNGVYILNGDLSKILSYVKIDGSFSVELSNMTGVTFDSDNSLLLVTDHKSYVRLRLDENARFKDSYWLFTDGTDGISEVARDRFSTVRSKYNYTGDIAWDAGNHEYIAVTLPSEQHPNLIAMRFDGQDYQLNSETRIKITDRDDGNIPFITGITVKNGTVYLLDHNARQLMIMDLKSDSVTDTKSVSAVLNPQGITTKGNRLLVLDAGKTGNRVYEYSLDTVLHH</sequence>
<dbReference type="GO" id="GO:0015035">
    <property type="term" value="F:protein-disulfide reductase activity"/>
    <property type="evidence" value="ECO:0007669"/>
    <property type="project" value="InterPro"/>
</dbReference>
<dbReference type="InterPro" id="IPR003752">
    <property type="entry name" value="DiS_bond_form_DsbB/BdbC"/>
</dbReference>
<keyword evidence="2 5" id="KW-0812">Transmembrane</keyword>
<dbReference type="GO" id="GO:0016020">
    <property type="term" value="C:membrane"/>
    <property type="evidence" value="ECO:0007669"/>
    <property type="project" value="UniProtKB-SubCell"/>
</dbReference>
<evidence type="ECO:0000313" key="8">
    <source>
        <dbReference type="EMBL" id="EBT6292357.1"/>
    </source>
</evidence>
<keyword evidence="3 5" id="KW-1133">Transmembrane helix</keyword>
<dbReference type="AlphaFoldDB" id="A0A618HGL5"/>
<dbReference type="InterPro" id="IPR023380">
    <property type="entry name" value="DsbB-like_sf"/>
</dbReference>
<evidence type="ECO:0000256" key="2">
    <source>
        <dbReference type="ARBA" id="ARBA00022692"/>
    </source>
</evidence>
<evidence type="ECO:0000313" key="7">
    <source>
        <dbReference type="EMBL" id="EBS7984138.1"/>
    </source>
</evidence>
<dbReference type="SUPFAM" id="SSF63825">
    <property type="entry name" value="YWTD domain"/>
    <property type="match status" value="1"/>
</dbReference>
<gene>
    <name evidence="6" type="ORF">B6N72_24360</name>
    <name evidence="7" type="ORF">CEJ09_20245</name>
    <name evidence="8" type="ORF">CNP70_23150</name>
</gene>
<dbReference type="GO" id="GO:0006457">
    <property type="term" value="P:protein folding"/>
    <property type="evidence" value="ECO:0007669"/>
    <property type="project" value="InterPro"/>
</dbReference>
<evidence type="ECO:0000256" key="5">
    <source>
        <dbReference type="SAM" id="Phobius"/>
    </source>
</evidence>
<feature type="transmembrane region" description="Helical" evidence="5">
    <location>
        <begin position="42"/>
        <end position="59"/>
    </location>
</feature>
<proteinExistence type="predicted"/>
<feature type="transmembrane region" description="Helical" evidence="5">
    <location>
        <begin position="66"/>
        <end position="83"/>
    </location>
</feature>
<evidence type="ECO:0000256" key="4">
    <source>
        <dbReference type="ARBA" id="ARBA00023136"/>
    </source>
</evidence>
<evidence type="ECO:0000256" key="3">
    <source>
        <dbReference type="ARBA" id="ARBA00022989"/>
    </source>
</evidence>
<dbReference type="EMBL" id="AAGIGS010000028">
    <property type="protein sequence ID" value="EBO3624683.1"/>
    <property type="molecule type" value="Genomic_DNA"/>
</dbReference>
<evidence type="ECO:0000256" key="1">
    <source>
        <dbReference type="ARBA" id="ARBA00004141"/>
    </source>
</evidence>
<comment type="subcellular location">
    <subcellularLocation>
        <location evidence="1">Membrane</location>
        <topology evidence="1">Multi-pass membrane protein</topology>
    </subcellularLocation>
</comment>